<evidence type="ECO:0000256" key="1">
    <source>
        <dbReference type="SAM" id="SignalP"/>
    </source>
</evidence>
<reference evidence="2 3" key="1">
    <citation type="submission" date="2017-07" db="EMBL/GenBank/DDBJ databases">
        <title>Isolation and whole genome analysis of endospore-forming bacteria from heroin.</title>
        <authorList>
            <person name="Kalinowski J."/>
            <person name="Ahrens B."/>
            <person name="Al-Dilaimi A."/>
            <person name="Winkler A."/>
            <person name="Wibberg D."/>
            <person name="Schleenbecker U."/>
            <person name="Ruckert C."/>
            <person name="Wolfel R."/>
            <person name="Grass G."/>
        </authorList>
    </citation>
    <scope>NUCLEOTIDE SEQUENCE [LARGE SCALE GENOMIC DNA]</scope>
    <source>
        <strain evidence="2 3">7539</strain>
    </source>
</reference>
<keyword evidence="1" id="KW-0732">Signal</keyword>
<accession>A0A268NWP0</accession>
<sequence length="484" mass="52611">MKESFLKALTLFLLSFLLLWPHASAHAGFLGAGKPAPGAPPGTWVVGDTPATTAGSPILFVHGLNSSALTWFEPNDMFVHTYEQGFPSAYINLHPDKSNWQNGELLAEKIRDIYHHFGEKVTIVAHSKGGVDTQTALLHYGAEPYVKEVITLGSPHHGSELANLAYSNWAGWLAEIIGQRSEGTDSLQTGNMAYFRAQTDGLISAQSVPFSTISGTSWGSFGSALYFGGVYLQFFGTNDGAVTVNSSRLSYARELASNRWDHMQVAQGHLIFPLLQAQMGAQANEEEHAKSMSATIIRGGQFNENGSQAFAIEPNVKKAQISVLANEKLDSAELHSPDGQVYSVAAVAAEQEHSVFYGAYAHHFKLDHPSAGEWELKMKHPQTTAYLAVIALEGGVSPAIAFDGVRLQSDIDPNAIDVSKTRYTIHVNDDNITANAASLHALPPQKDTSQTITIDIEGMTRNGDRFERTIVANRYVDKHGTIYE</sequence>
<dbReference type="RefSeq" id="WP_095326933.1">
    <property type="nucleotide sequence ID" value="NZ_NPCC01000026.1"/>
</dbReference>
<proteinExistence type="predicted"/>
<dbReference type="AlphaFoldDB" id="A0A268NWP0"/>
<feature type="chain" id="PRO_5039057674" evidence="1">
    <location>
        <begin position="28"/>
        <end position="484"/>
    </location>
</feature>
<comment type="caution">
    <text evidence="2">The sequence shown here is derived from an EMBL/GenBank/DDBJ whole genome shotgun (WGS) entry which is preliminary data.</text>
</comment>
<dbReference type="SUPFAM" id="SSF53474">
    <property type="entry name" value="alpha/beta-Hydrolases"/>
    <property type="match status" value="1"/>
</dbReference>
<name>A0A268NWP0_SHOCL</name>
<evidence type="ECO:0000313" key="2">
    <source>
        <dbReference type="EMBL" id="PAE87884.1"/>
    </source>
</evidence>
<protein>
    <submittedName>
        <fullName evidence="2">Lipase</fullName>
    </submittedName>
</protein>
<dbReference type="Proteomes" id="UP000216207">
    <property type="component" value="Unassembled WGS sequence"/>
</dbReference>
<feature type="signal peptide" evidence="1">
    <location>
        <begin position="1"/>
        <end position="27"/>
    </location>
</feature>
<dbReference type="InterPro" id="IPR029058">
    <property type="entry name" value="AB_hydrolase_fold"/>
</dbReference>
<dbReference type="EMBL" id="NPCC01000026">
    <property type="protein sequence ID" value="PAE87884.1"/>
    <property type="molecule type" value="Genomic_DNA"/>
</dbReference>
<dbReference type="Gene3D" id="3.40.50.1820">
    <property type="entry name" value="alpha/beta hydrolase"/>
    <property type="match status" value="1"/>
</dbReference>
<gene>
    <name evidence="2" type="ORF">CHH72_15990</name>
</gene>
<evidence type="ECO:0000313" key="3">
    <source>
        <dbReference type="Proteomes" id="UP000216207"/>
    </source>
</evidence>
<organism evidence="2 3">
    <name type="scientific">Shouchella clausii</name>
    <name type="common">Alkalihalobacillus clausii</name>
    <dbReference type="NCBI Taxonomy" id="79880"/>
    <lineage>
        <taxon>Bacteria</taxon>
        <taxon>Bacillati</taxon>
        <taxon>Bacillota</taxon>
        <taxon>Bacilli</taxon>
        <taxon>Bacillales</taxon>
        <taxon>Bacillaceae</taxon>
        <taxon>Shouchella</taxon>
    </lineage>
</organism>